<dbReference type="Proteomes" id="UP000815325">
    <property type="component" value="Unassembled WGS sequence"/>
</dbReference>
<reference evidence="1" key="1">
    <citation type="submission" date="2017-08" db="EMBL/GenBank/DDBJ databases">
        <authorList>
            <person name="Polle J.E."/>
            <person name="Barry K."/>
            <person name="Cushman J."/>
            <person name="Schmutz J."/>
            <person name="Tran D."/>
            <person name="Hathwaick L.T."/>
            <person name="Yim W.C."/>
            <person name="Jenkins J."/>
            <person name="Mckie-Krisberg Z.M."/>
            <person name="Prochnik S."/>
            <person name="Lindquist E."/>
            <person name="Dockter R.B."/>
            <person name="Adam C."/>
            <person name="Molina H."/>
            <person name="Bunkerborg J."/>
            <person name="Jin E."/>
            <person name="Buchheim M."/>
            <person name="Magnuson J."/>
        </authorList>
    </citation>
    <scope>NUCLEOTIDE SEQUENCE</scope>
    <source>
        <strain evidence="1">CCAP 19/18</strain>
    </source>
</reference>
<organism evidence="1 2">
    <name type="scientific">Dunaliella salina</name>
    <name type="common">Green alga</name>
    <name type="synonym">Protococcus salinus</name>
    <dbReference type="NCBI Taxonomy" id="3046"/>
    <lineage>
        <taxon>Eukaryota</taxon>
        <taxon>Viridiplantae</taxon>
        <taxon>Chlorophyta</taxon>
        <taxon>core chlorophytes</taxon>
        <taxon>Chlorophyceae</taxon>
        <taxon>CS clade</taxon>
        <taxon>Chlamydomonadales</taxon>
        <taxon>Dunaliellaceae</taxon>
        <taxon>Dunaliella</taxon>
    </lineage>
</organism>
<protein>
    <submittedName>
        <fullName evidence="1">Uncharacterized protein</fullName>
    </submittedName>
</protein>
<accession>A0ABQ7GYK3</accession>
<dbReference type="EMBL" id="MU069536">
    <property type="protein sequence ID" value="KAF5839676.1"/>
    <property type="molecule type" value="Genomic_DNA"/>
</dbReference>
<keyword evidence="2" id="KW-1185">Reference proteome</keyword>
<evidence type="ECO:0000313" key="2">
    <source>
        <dbReference type="Proteomes" id="UP000815325"/>
    </source>
</evidence>
<evidence type="ECO:0000313" key="1">
    <source>
        <dbReference type="EMBL" id="KAF5839676.1"/>
    </source>
</evidence>
<comment type="caution">
    <text evidence="1">The sequence shown here is derived from an EMBL/GenBank/DDBJ whole genome shotgun (WGS) entry which is preliminary data.</text>
</comment>
<sequence length="546" mass="58934">MGATCSNARADVPVQKAAHINGVGDNASAGKTPTQGAADLISKPFKDGVAGRATGLYHDIVLDRLDYAKLDVEKFDGFMSSVEAPVNTMVETSNQLNEVVMVAQEQIAAALGAFRVEISYSLRGRSPVVILDRDAVLLRLEKAVGQDQGSVPQPEEVQNLCASNPGIEAADEKLGAALATMYTFFELHNKGISQQGDSIVPPFPDCVQVDAVNEALTELRTALGSGYRVALEVKPAALRNCKGMRVRLVKALVEDGQEDVKYDHATFLDVAKTKEAKQIYHMLSRTTDACAAVVKSMQAVPSDMYRFHPCKHRIALEIRPIDKDEPQPALVAAALQSLKAAVDGANTHVFELRKHAMHANGPITVGTGLVGLFDEIVAAQARALGTSPEEAKASIKFEPSVRSLGENVTLDMPVEVSGKEGGVAMRSMQEVANQLLPPKGKVFYEALMSINEASMDITPRYPRLQGQIKDLISQADAVFSNPEQDIREACPDKQAQDVDQKVQLATRNLQAVKGSAGVLDAFLMQVHRLTADLQQACQTIKDRTQQ</sequence>
<gene>
    <name evidence="1" type="ORF">DUNSADRAFT_227</name>
</gene>
<proteinExistence type="predicted"/>
<name>A0ABQ7GYK3_DUNSA</name>